<dbReference type="Proteomes" id="UP001218218">
    <property type="component" value="Unassembled WGS sequence"/>
</dbReference>
<comment type="caution">
    <text evidence="2">The sequence shown here is derived from an EMBL/GenBank/DDBJ whole genome shotgun (WGS) entry which is preliminary data.</text>
</comment>
<evidence type="ECO:0000313" key="2">
    <source>
        <dbReference type="EMBL" id="KAJ7350359.1"/>
    </source>
</evidence>
<feature type="domain" description="BTB" evidence="1">
    <location>
        <begin position="27"/>
        <end position="93"/>
    </location>
</feature>
<dbReference type="EMBL" id="JARIHO010000014">
    <property type="protein sequence ID" value="KAJ7350359.1"/>
    <property type="molecule type" value="Genomic_DNA"/>
</dbReference>
<dbReference type="InterPro" id="IPR000210">
    <property type="entry name" value="BTB/POZ_dom"/>
</dbReference>
<dbReference type="CDD" id="cd18186">
    <property type="entry name" value="BTB_POZ_ZBTB_KLHL-like"/>
    <property type="match status" value="1"/>
</dbReference>
<dbReference type="InterPro" id="IPR011333">
    <property type="entry name" value="SKP1/BTB/POZ_sf"/>
</dbReference>
<protein>
    <recommendedName>
        <fullName evidence="1">BTB domain-containing protein</fullName>
    </recommendedName>
</protein>
<evidence type="ECO:0000259" key="1">
    <source>
        <dbReference type="PROSITE" id="PS50097"/>
    </source>
</evidence>
<proteinExistence type="predicted"/>
<dbReference type="Gene3D" id="3.30.710.10">
    <property type="entry name" value="Potassium Channel Kv1.1, Chain A"/>
    <property type="match status" value="1"/>
</dbReference>
<dbReference type="AlphaFoldDB" id="A0AAD7A638"/>
<name>A0AAD7A638_9AGAR</name>
<evidence type="ECO:0000313" key="3">
    <source>
        <dbReference type="Proteomes" id="UP001218218"/>
    </source>
</evidence>
<dbReference type="PROSITE" id="PS50097">
    <property type="entry name" value="BTB"/>
    <property type="match status" value="1"/>
</dbReference>
<organism evidence="2 3">
    <name type="scientific">Mycena albidolilacea</name>
    <dbReference type="NCBI Taxonomy" id="1033008"/>
    <lineage>
        <taxon>Eukaryota</taxon>
        <taxon>Fungi</taxon>
        <taxon>Dikarya</taxon>
        <taxon>Basidiomycota</taxon>
        <taxon>Agaricomycotina</taxon>
        <taxon>Agaricomycetes</taxon>
        <taxon>Agaricomycetidae</taxon>
        <taxon>Agaricales</taxon>
        <taxon>Marasmiineae</taxon>
        <taxon>Mycenaceae</taxon>
        <taxon>Mycena</taxon>
    </lineage>
</organism>
<accession>A0AAD7A638</accession>
<keyword evidence="3" id="KW-1185">Reference proteome</keyword>
<dbReference type="Pfam" id="PF00651">
    <property type="entry name" value="BTB"/>
    <property type="match status" value="1"/>
</dbReference>
<sequence>MSDSRPTKRQRNEAASITRSAIWYKDGSVVLQAQDTQFRVHWSVLAKHSVFFKDLESLPQPNPADLPTVDGCPVVEIQDAVEDVEHLLTALYDPSFLTQTTLPLATVGALIRLGRKYYFKVLLDPTVARITFENPTTYDSCDALLVDGVYRPTRIMVSGGFFFDLLMLAQENNILSALPTAYYRAAKRGPARLLDGVKREDGTVASLPLVHLRRCIVGRDRLLSKQFQPGYTLGWLRQWQLSDCKNSSECDRRRSAMLSHYLDGNVVGALDKFEAHDVRKAFCATCCQHFLDSNATGLKKMWEELPGIFDLAPWDQLKNDL</sequence>
<gene>
    <name evidence="2" type="ORF">DFH08DRAFT_741258</name>
</gene>
<reference evidence="2" key="1">
    <citation type="submission" date="2023-03" db="EMBL/GenBank/DDBJ databases">
        <title>Massive genome expansion in bonnet fungi (Mycena s.s.) driven by repeated elements and novel gene families across ecological guilds.</title>
        <authorList>
            <consortium name="Lawrence Berkeley National Laboratory"/>
            <person name="Harder C.B."/>
            <person name="Miyauchi S."/>
            <person name="Viragh M."/>
            <person name="Kuo A."/>
            <person name="Thoen E."/>
            <person name="Andreopoulos B."/>
            <person name="Lu D."/>
            <person name="Skrede I."/>
            <person name="Drula E."/>
            <person name="Henrissat B."/>
            <person name="Morin E."/>
            <person name="Kohler A."/>
            <person name="Barry K."/>
            <person name="LaButti K."/>
            <person name="Morin E."/>
            <person name="Salamov A."/>
            <person name="Lipzen A."/>
            <person name="Mereny Z."/>
            <person name="Hegedus B."/>
            <person name="Baldrian P."/>
            <person name="Stursova M."/>
            <person name="Weitz H."/>
            <person name="Taylor A."/>
            <person name="Grigoriev I.V."/>
            <person name="Nagy L.G."/>
            <person name="Martin F."/>
            <person name="Kauserud H."/>
        </authorList>
    </citation>
    <scope>NUCLEOTIDE SEQUENCE</scope>
    <source>
        <strain evidence="2">CBHHK002</strain>
    </source>
</reference>